<dbReference type="GO" id="GO:0008483">
    <property type="term" value="F:transaminase activity"/>
    <property type="evidence" value="ECO:0007669"/>
    <property type="project" value="UniProtKB-KW"/>
</dbReference>
<proteinExistence type="inferred from homology"/>
<evidence type="ECO:0000313" key="4">
    <source>
        <dbReference type="Proteomes" id="UP000280417"/>
    </source>
</evidence>
<comment type="cofactor">
    <cofactor evidence="1">
        <name>pyridoxal 5'-phosphate</name>
        <dbReference type="ChEBI" id="CHEBI:597326"/>
    </cofactor>
</comment>
<accession>A0A662DBK7</accession>
<dbReference type="Gene3D" id="3.40.640.10">
    <property type="entry name" value="Type I PLP-dependent aspartate aminotransferase-like (Major domain)"/>
    <property type="match status" value="1"/>
</dbReference>
<dbReference type="EMBL" id="QMQA01000256">
    <property type="protein sequence ID" value="RLE11396.1"/>
    <property type="molecule type" value="Genomic_DNA"/>
</dbReference>
<keyword evidence="1" id="KW-0032">Aminotransferase</keyword>
<protein>
    <recommendedName>
        <fullName evidence="1">Aminotransferase</fullName>
        <ecNumber evidence="1">2.6.1.-</ecNumber>
    </recommendedName>
</protein>
<dbReference type="InterPro" id="IPR004839">
    <property type="entry name" value="Aminotransferase_I/II_large"/>
</dbReference>
<comment type="similarity">
    <text evidence="1">Belongs to the class-I pyridoxal-phosphate-dependent aminotransferase family.</text>
</comment>
<evidence type="ECO:0000313" key="3">
    <source>
        <dbReference type="EMBL" id="RLE11396.1"/>
    </source>
</evidence>
<gene>
    <name evidence="3" type="ORF">DRJ04_08135</name>
</gene>
<comment type="caution">
    <text evidence="3">The sequence shown here is derived from an EMBL/GenBank/DDBJ whole genome shotgun (WGS) entry which is preliminary data.</text>
</comment>
<keyword evidence="1" id="KW-0808">Transferase</keyword>
<reference evidence="3 4" key="1">
    <citation type="submission" date="2018-06" db="EMBL/GenBank/DDBJ databases">
        <title>Extensive metabolic versatility and redundancy in microbially diverse, dynamic hydrothermal sediments.</title>
        <authorList>
            <person name="Dombrowski N."/>
            <person name="Teske A."/>
            <person name="Baker B.J."/>
        </authorList>
    </citation>
    <scope>NUCLEOTIDE SEQUENCE [LARGE SCALE GENOMIC DNA]</scope>
    <source>
        <strain evidence="3">B3_G15</strain>
    </source>
</reference>
<evidence type="ECO:0000256" key="1">
    <source>
        <dbReference type="RuleBase" id="RU000481"/>
    </source>
</evidence>
<evidence type="ECO:0000259" key="2">
    <source>
        <dbReference type="Pfam" id="PF00155"/>
    </source>
</evidence>
<dbReference type="AlphaFoldDB" id="A0A662DBK7"/>
<dbReference type="Pfam" id="PF00155">
    <property type="entry name" value="Aminotran_1_2"/>
    <property type="match status" value="1"/>
</dbReference>
<sequence length="62" mass="6962">MSPGAKEVGVEIFSLSKSYSMLGWRVGFVVGNRKIGLCLKKNKKLFYQEKNEYPYTGSSPGR</sequence>
<dbReference type="Proteomes" id="UP000280417">
    <property type="component" value="Unassembled WGS sequence"/>
</dbReference>
<organism evidence="3 4">
    <name type="scientific">Aerophobetes bacterium</name>
    <dbReference type="NCBI Taxonomy" id="2030807"/>
    <lineage>
        <taxon>Bacteria</taxon>
        <taxon>Candidatus Aerophobota</taxon>
    </lineage>
</organism>
<feature type="domain" description="Aminotransferase class I/classII large" evidence="2">
    <location>
        <begin position="14"/>
        <end position="47"/>
    </location>
</feature>
<dbReference type="InterPro" id="IPR015424">
    <property type="entry name" value="PyrdxlP-dep_Trfase"/>
</dbReference>
<dbReference type="EC" id="2.6.1.-" evidence="1"/>
<dbReference type="SUPFAM" id="SSF53383">
    <property type="entry name" value="PLP-dependent transferases"/>
    <property type="match status" value="1"/>
</dbReference>
<dbReference type="InterPro" id="IPR004838">
    <property type="entry name" value="NHTrfase_class1_PyrdxlP-BS"/>
</dbReference>
<dbReference type="PROSITE" id="PS00105">
    <property type="entry name" value="AA_TRANSFER_CLASS_1"/>
    <property type="match status" value="1"/>
</dbReference>
<name>A0A662DBK7_UNCAE</name>
<dbReference type="InterPro" id="IPR015421">
    <property type="entry name" value="PyrdxlP-dep_Trfase_major"/>
</dbReference>
<dbReference type="GO" id="GO:0030170">
    <property type="term" value="F:pyridoxal phosphate binding"/>
    <property type="evidence" value="ECO:0007669"/>
    <property type="project" value="InterPro"/>
</dbReference>